<feature type="domain" description="AraC effector-binding" evidence="1">
    <location>
        <begin position="1"/>
        <end position="153"/>
    </location>
</feature>
<reference evidence="2 3" key="1">
    <citation type="submission" date="2016-11" db="EMBL/GenBank/DDBJ databases">
        <authorList>
            <person name="Jaros S."/>
            <person name="Januszkiewicz K."/>
            <person name="Wedrychowicz H."/>
        </authorList>
    </citation>
    <scope>NUCLEOTIDE SEQUENCE [LARGE SCALE GENOMIC DNA]</scope>
    <source>
        <strain evidence="2 3">DSM 21120</strain>
    </source>
</reference>
<dbReference type="PANTHER" id="PTHR36444:SF2">
    <property type="entry name" value="TRANSCRIPTIONAL REGULATOR PROTEIN YOBU-RELATED"/>
    <property type="match status" value="1"/>
</dbReference>
<dbReference type="SMART" id="SM00871">
    <property type="entry name" value="AraC_E_bind"/>
    <property type="match status" value="1"/>
</dbReference>
<dbReference type="GO" id="GO:0003677">
    <property type="term" value="F:DNA binding"/>
    <property type="evidence" value="ECO:0007669"/>
    <property type="project" value="UniProtKB-KW"/>
</dbReference>
<accession>A0A1M5R987</accession>
<gene>
    <name evidence="2" type="ORF">SAMN02745245_00855</name>
</gene>
<organism evidence="2 3">
    <name type="scientific">Anaerosphaera aminiphila DSM 21120</name>
    <dbReference type="NCBI Taxonomy" id="1120995"/>
    <lineage>
        <taxon>Bacteria</taxon>
        <taxon>Bacillati</taxon>
        <taxon>Bacillota</taxon>
        <taxon>Tissierellia</taxon>
        <taxon>Tissierellales</taxon>
        <taxon>Peptoniphilaceae</taxon>
        <taxon>Anaerosphaera</taxon>
    </lineage>
</organism>
<dbReference type="SUPFAM" id="SSF55136">
    <property type="entry name" value="Probable bacterial effector-binding domain"/>
    <property type="match status" value="1"/>
</dbReference>
<evidence type="ECO:0000259" key="1">
    <source>
        <dbReference type="SMART" id="SM00871"/>
    </source>
</evidence>
<dbReference type="InterPro" id="IPR029441">
    <property type="entry name" value="Cass2"/>
</dbReference>
<protein>
    <submittedName>
        <fullName evidence="2">Predicted transcriptional regulator YdeE, contains AraC-type DNA-binding domain</fullName>
    </submittedName>
</protein>
<dbReference type="InterPro" id="IPR010499">
    <property type="entry name" value="AraC_E-bd"/>
</dbReference>
<evidence type="ECO:0000313" key="3">
    <source>
        <dbReference type="Proteomes" id="UP000184032"/>
    </source>
</evidence>
<dbReference type="RefSeq" id="WP_073184070.1">
    <property type="nucleotide sequence ID" value="NZ_FQXI01000004.1"/>
</dbReference>
<keyword evidence="3" id="KW-1185">Reference proteome</keyword>
<dbReference type="Pfam" id="PF14526">
    <property type="entry name" value="Cass2"/>
    <property type="match status" value="1"/>
</dbReference>
<dbReference type="InterPro" id="IPR011256">
    <property type="entry name" value="Reg_factor_effector_dom_sf"/>
</dbReference>
<proteinExistence type="predicted"/>
<dbReference type="STRING" id="1120995.SAMN02745245_00855"/>
<dbReference type="EMBL" id="FQXI01000004">
    <property type="protein sequence ID" value="SHH22383.1"/>
    <property type="molecule type" value="Genomic_DNA"/>
</dbReference>
<sequence length="153" mass="17404">MKYEIVNLEGKTVVGISEKTGNSDPRASEVIGGLWSRFIEEGIYKNIVEKKSEYPICLYSNYKNTDVSGEKLEYDFTIGYDAPSEKNLNFISKVIPSGKYARFLVRGNMSTAVSKAWSEIWQMDLERSYTGDFEEYLNESMDSAEIAIYVALK</sequence>
<dbReference type="Proteomes" id="UP000184032">
    <property type="component" value="Unassembled WGS sequence"/>
</dbReference>
<dbReference type="InterPro" id="IPR053182">
    <property type="entry name" value="YobU-like_regulator"/>
</dbReference>
<dbReference type="PANTHER" id="PTHR36444">
    <property type="entry name" value="TRANSCRIPTIONAL REGULATOR PROTEIN YOBU-RELATED"/>
    <property type="match status" value="1"/>
</dbReference>
<dbReference type="AlphaFoldDB" id="A0A1M5R987"/>
<keyword evidence="2" id="KW-0238">DNA-binding</keyword>
<name>A0A1M5R987_9FIRM</name>
<dbReference type="OrthoDB" id="9801008at2"/>
<dbReference type="Gene3D" id="3.20.80.10">
    <property type="entry name" value="Regulatory factor, effector binding domain"/>
    <property type="match status" value="1"/>
</dbReference>
<evidence type="ECO:0000313" key="2">
    <source>
        <dbReference type="EMBL" id="SHH22383.1"/>
    </source>
</evidence>